<dbReference type="EMBL" id="CP091957">
    <property type="protein sequence ID" value="UOG58260.1"/>
    <property type="molecule type" value="Genomic_DNA"/>
</dbReference>
<dbReference type="GO" id="GO:0004386">
    <property type="term" value="F:helicase activity"/>
    <property type="evidence" value="ECO:0007669"/>
    <property type="project" value="UniProtKB-KW"/>
</dbReference>
<evidence type="ECO:0000259" key="1">
    <source>
        <dbReference type="Pfam" id="PF04851"/>
    </source>
</evidence>
<dbReference type="InterPro" id="IPR027417">
    <property type="entry name" value="P-loop_NTPase"/>
</dbReference>
<dbReference type="AlphaFoldDB" id="A0AAE9K9P6"/>
<dbReference type="Proteomes" id="UP000829829">
    <property type="component" value="Chromosome 1"/>
</dbReference>
<dbReference type="SUPFAM" id="SSF52540">
    <property type="entry name" value="P-loop containing nucleoside triphosphate hydrolases"/>
    <property type="match status" value="1"/>
</dbReference>
<organism evidence="2 3">
    <name type="scientific">Leptospira noguchii</name>
    <dbReference type="NCBI Taxonomy" id="28182"/>
    <lineage>
        <taxon>Bacteria</taxon>
        <taxon>Pseudomonadati</taxon>
        <taxon>Spirochaetota</taxon>
        <taxon>Spirochaetia</taxon>
        <taxon>Leptospirales</taxon>
        <taxon>Leptospiraceae</taxon>
        <taxon>Leptospira</taxon>
    </lineage>
</organism>
<keyword evidence="2" id="KW-0547">Nucleotide-binding</keyword>
<feature type="domain" description="Helicase/UvrB N-terminal" evidence="1">
    <location>
        <begin position="6"/>
        <end position="81"/>
    </location>
</feature>
<reference evidence="2" key="1">
    <citation type="submission" date="2022-02" db="EMBL/GenBank/DDBJ databases">
        <title>The genetically variable rfb locus in Leptospira is a mobile cassette and a molecular signature of serovar identity.</title>
        <authorList>
            <person name="Nieves C."/>
            <person name="Vincent A.T."/>
            <person name="Zarantonelli L."/>
            <person name="Picardeau M."/>
            <person name="Veyrier F.J."/>
            <person name="Buschiazzo A."/>
        </authorList>
    </citation>
    <scope>NUCLEOTIDE SEQUENCE</scope>
    <source>
        <strain evidence="2">IP1512017</strain>
    </source>
</reference>
<dbReference type="Pfam" id="PF04851">
    <property type="entry name" value="ResIII"/>
    <property type="match status" value="1"/>
</dbReference>
<dbReference type="GO" id="GO:0003677">
    <property type="term" value="F:DNA binding"/>
    <property type="evidence" value="ECO:0007669"/>
    <property type="project" value="InterPro"/>
</dbReference>
<evidence type="ECO:0000313" key="2">
    <source>
        <dbReference type="EMBL" id="UOG58260.1"/>
    </source>
</evidence>
<gene>
    <name evidence="2" type="ORF">MAL03_04540</name>
</gene>
<keyword evidence="2" id="KW-0067">ATP-binding</keyword>
<dbReference type="Gene3D" id="3.40.50.300">
    <property type="entry name" value="P-loop containing nucleotide triphosphate hydrolases"/>
    <property type="match status" value="1"/>
</dbReference>
<evidence type="ECO:0000313" key="3">
    <source>
        <dbReference type="Proteomes" id="UP000829829"/>
    </source>
</evidence>
<protein>
    <submittedName>
        <fullName evidence="2">DEAD/DEAH box helicase family protein</fullName>
    </submittedName>
</protein>
<keyword evidence="2" id="KW-0347">Helicase</keyword>
<dbReference type="InterPro" id="IPR006935">
    <property type="entry name" value="Helicase/UvrB_N"/>
</dbReference>
<keyword evidence="2" id="KW-0378">Hydrolase</keyword>
<name>A0AAE9K9P6_9LEPT</name>
<sequence>MPITGLRDCQILAITKLEESFKGNKPRALIQMTGSGKTFTSITFIYRLLKYAKAKRILFLVDTKNKQNKQNKNFCLICQMTTIEKTEFVRSNSIWGRLIMFLF</sequence>
<dbReference type="PANTHER" id="PTHR47396:SF1">
    <property type="entry name" value="ATP-DEPENDENT HELICASE IRC3-RELATED"/>
    <property type="match status" value="1"/>
</dbReference>
<dbReference type="InterPro" id="IPR050742">
    <property type="entry name" value="Helicase_Restrict-Modif_Enz"/>
</dbReference>
<dbReference type="GO" id="GO:0005524">
    <property type="term" value="F:ATP binding"/>
    <property type="evidence" value="ECO:0007669"/>
    <property type="project" value="InterPro"/>
</dbReference>
<proteinExistence type="predicted"/>
<dbReference type="PANTHER" id="PTHR47396">
    <property type="entry name" value="TYPE I RESTRICTION ENZYME ECOKI R PROTEIN"/>
    <property type="match status" value="1"/>
</dbReference>
<accession>A0AAE9K9P6</accession>
<dbReference type="GO" id="GO:0016787">
    <property type="term" value="F:hydrolase activity"/>
    <property type="evidence" value="ECO:0007669"/>
    <property type="project" value="InterPro"/>
</dbReference>
<dbReference type="GO" id="GO:0005829">
    <property type="term" value="C:cytosol"/>
    <property type="evidence" value="ECO:0007669"/>
    <property type="project" value="TreeGrafter"/>
</dbReference>